<evidence type="ECO:0000256" key="5">
    <source>
        <dbReference type="RuleBase" id="RU000304"/>
    </source>
</evidence>
<feature type="region of interest" description="Disordered" evidence="6">
    <location>
        <begin position="101"/>
        <end position="125"/>
    </location>
</feature>
<dbReference type="SUPFAM" id="SSF56112">
    <property type="entry name" value="Protein kinase-like (PK-like)"/>
    <property type="match status" value="1"/>
</dbReference>
<organism evidence="11 12">
    <name type="scientific">Aphanomyces stellatus</name>
    <dbReference type="NCBI Taxonomy" id="120398"/>
    <lineage>
        <taxon>Eukaryota</taxon>
        <taxon>Sar</taxon>
        <taxon>Stramenopiles</taxon>
        <taxon>Oomycota</taxon>
        <taxon>Saprolegniomycetes</taxon>
        <taxon>Saprolegniales</taxon>
        <taxon>Verrucalvaceae</taxon>
        <taxon>Aphanomyces</taxon>
    </lineage>
</organism>
<dbReference type="Pfam" id="PF07714">
    <property type="entry name" value="PK_Tyr_Ser-Thr"/>
    <property type="match status" value="1"/>
</dbReference>
<feature type="transmembrane region" description="Helical" evidence="7">
    <location>
        <begin position="129"/>
        <end position="150"/>
    </location>
</feature>
<dbReference type="PROSITE" id="PS00108">
    <property type="entry name" value="PROTEIN_KINASE_ST"/>
    <property type="match status" value="1"/>
</dbReference>
<keyword evidence="7" id="KW-0472">Membrane</keyword>
<gene>
    <name evidence="11" type="primary">Aste57867_17277</name>
    <name evidence="10" type="ORF">As57867_017218</name>
    <name evidence="11" type="ORF">ASTE57867_17277</name>
</gene>
<name>A0A485L7P4_9STRA</name>
<dbReference type="OrthoDB" id="2804215at2759"/>
<feature type="chain" id="PRO_5033437495" evidence="8">
    <location>
        <begin position="21"/>
        <end position="497"/>
    </location>
</feature>
<reference evidence="11 12" key="1">
    <citation type="submission" date="2019-03" db="EMBL/GenBank/DDBJ databases">
        <authorList>
            <person name="Gaulin E."/>
            <person name="Dumas B."/>
        </authorList>
    </citation>
    <scope>NUCLEOTIDE SEQUENCE [LARGE SCALE GENOMIC DNA]</scope>
    <source>
        <strain evidence="11">CBS 568.67</strain>
    </source>
</reference>
<evidence type="ECO:0000259" key="9">
    <source>
        <dbReference type="PROSITE" id="PS50011"/>
    </source>
</evidence>
<feature type="signal peptide" evidence="8">
    <location>
        <begin position="1"/>
        <end position="20"/>
    </location>
</feature>
<dbReference type="EMBL" id="VJMH01006074">
    <property type="protein sequence ID" value="KAF0691526.1"/>
    <property type="molecule type" value="Genomic_DNA"/>
</dbReference>
<dbReference type="InterPro" id="IPR051681">
    <property type="entry name" value="Ser/Thr_Kinases-Pseudokinases"/>
</dbReference>
<keyword evidence="1 5" id="KW-0723">Serine/threonine-protein kinase</keyword>
<keyword evidence="12" id="KW-1185">Reference proteome</keyword>
<dbReference type="EMBL" id="CAADRA010006095">
    <property type="protein sequence ID" value="VFT94033.1"/>
    <property type="molecule type" value="Genomic_DNA"/>
</dbReference>
<evidence type="ECO:0000256" key="1">
    <source>
        <dbReference type="ARBA" id="ARBA00022527"/>
    </source>
</evidence>
<evidence type="ECO:0000256" key="8">
    <source>
        <dbReference type="SAM" id="SignalP"/>
    </source>
</evidence>
<dbReference type="SMART" id="SM00220">
    <property type="entry name" value="S_TKc"/>
    <property type="match status" value="1"/>
</dbReference>
<dbReference type="PROSITE" id="PS50011">
    <property type="entry name" value="PROTEIN_KINASE_DOM"/>
    <property type="match status" value="1"/>
</dbReference>
<dbReference type="InterPro" id="IPR011009">
    <property type="entry name" value="Kinase-like_dom_sf"/>
</dbReference>
<keyword evidence="8" id="KW-0732">Signal</keyword>
<keyword evidence="3 4" id="KW-0067">ATP-binding</keyword>
<proteinExistence type="inferred from homology"/>
<accession>A0A485L7P4</accession>
<reference evidence="10" key="2">
    <citation type="submission" date="2019-06" db="EMBL/GenBank/DDBJ databases">
        <title>Genomics analysis of Aphanomyces spp. identifies a new class of oomycete effector associated with host adaptation.</title>
        <authorList>
            <person name="Gaulin E."/>
        </authorList>
    </citation>
    <scope>NUCLEOTIDE SEQUENCE</scope>
    <source>
        <strain evidence="10">CBS 578.67</strain>
    </source>
</reference>
<keyword evidence="1 5" id="KW-0418">Kinase</keyword>
<dbReference type="PANTHER" id="PTHR44329:SF214">
    <property type="entry name" value="PROTEIN KINASE DOMAIN-CONTAINING PROTEIN"/>
    <property type="match status" value="1"/>
</dbReference>
<evidence type="ECO:0000313" key="11">
    <source>
        <dbReference type="EMBL" id="VFT94033.1"/>
    </source>
</evidence>
<dbReference type="Proteomes" id="UP000332933">
    <property type="component" value="Unassembled WGS sequence"/>
</dbReference>
<dbReference type="GO" id="GO:0005524">
    <property type="term" value="F:ATP binding"/>
    <property type="evidence" value="ECO:0007669"/>
    <property type="project" value="UniProtKB-UniRule"/>
</dbReference>
<keyword evidence="7" id="KW-0812">Transmembrane</keyword>
<dbReference type="PRINTS" id="PR00109">
    <property type="entry name" value="TYRKINASE"/>
</dbReference>
<feature type="domain" description="Protein kinase" evidence="9">
    <location>
        <begin position="211"/>
        <end position="480"/>
    </location>
</feature>
<dbReference type="PANTHER" id="PTHR44329">
    <property type="entry name" value="SERINE/THREONINE-PROTEIN KINASE TNNI3K-RELATED"/>
    <property type="match status" value="1"/>
</dbReference>
<keyword evidence="2 4" id="KW-0547">Nucleotide-binding</keyword>
<feature type="compositionally biased region" description="Low complexity" evidence="6">
    <location>
        <begin position="101"/>
        <end position="112"/>
    </location>
</feature>
<comment type="similarity">
    <text evidence="5">Belongs to the protein kinase superfamily.</text>
</comment>
<evidence type="ECO:0000313" key="10">
    <source>
        <dbReference type="EMBL" id="KAF0691526.1"/>
    </source>
</evidence>
<dbReference type="PROSITE" id="PS00107">
    <property type="entry name" value="PROTEIN_KINASE_ATP"/>
    <property type="match status" value="1"/>
</dbReference>
<dbReference type="GO" id="GO:0004674">
    <property type="term" value="F:protein serine/threonine kinase activity"/>
    <property type="evidence" value="ECO:0007669"/>
    <property type="project" value="UniProtKB-KW"/>
</dbReference>
<dbReference type="AlphaFoldDB" id="A0A485L7P4"/>
<dbReference type="InterPro" id="IPR001245">
    <property type="entry name" value="Ser-Thr/Tyr_kinase_cat_dom"/>
</dbReference>
<dbReference type="InterPro" id="IPR000719">
    <property type="entry name" value="Prot_kinase_dom"/>
</dbReference>
<evidence type="ECO:0000313" key="12">
    <source>
        <dbReference type="Proteomes" id="UP000332933"/>
    </source>
</evidence>
<evidence type="ECO:0000256" key="3">
    <source>
        <dbReference type="ARBA" id="ARBA00022840"/>
    </source>
</evidence>
<feature type="binding site" evidence="4">
    <location>
        <position position="238"/>
    </location>
    <ligand>
        <name>ATP</name>
        <dbReference type="ChEBI" id="CHEBI:30616"/>
    </ligand>
</feature>
<evidence type="ECO:0000256" key="7">
    <source>
        <dbReference type="SAM" id="Phobius"/>
    </source>
</evidence>
<evidence type="ECO:0000256" key="6">
    <source>
        <dbReference type="SAM" id="MobiDB-lite"/>
    </source>
</evidence>
<dbReference type="Gene3D" id="1.10.510.10">
    <property type="entry name" value="Transferase(Phosphotransferase) domain 1"/>
    <property type="match status" value="1"/>
</dbReference>
<sequence length="497" mass="53946">MLTARVRAVAFAAVCWVVAAGPCPFGPPCFKGGATVCYYADRQGCCSGTVYDMNVVFPNGTSITQSCCRSTSDPGSSESVCQTTIDTTMPTTTAVVTMIPTTTPSTNTASPITPTPPSTTRPSSSPLRAIWTVPISAVCVVGACLLVWFIRRRKRNDKTATEVDDGQPGWTMHADEGTAALSTAAAMSSAMDSALLNWRNLELLRMDETQLKLLRLLGTGATGEVWLGRMNNTSVAVKRLVPHKATLAHVQAFVDEIVLLASLDCLYIVDLLGATWTLHPQSLQAVIEYMNVGDLRHYLAHTKAISPWSTKLEWVSDIINGLVYLHSLAMIHRDLKSRNILLDATKPAKLADFGISRLDVGETMTLGVGTCRWMAPEVLTDKYYTNAVDVYSFGVVLSELDTHLVPYADVLNDQGEPMSDIGVVGLVVEANLRPTFSNSCPKWIVDMASQCMANDASERPSAVQIAYILRTKVQSCHEWTPGDESNHVERSASGYLM</sequence>
<dbReference type="InterPro" id="IPR017441">
    <property type="entry name" value="Protein_kinase_ATP_BS"/>
</dbReference>
<keyword evidence="7" id="KW-1133">Transmembrane helix</keyword>
<evidence type="ECO:0000256" key="4">
    <source>
        <dbReference type="PROSITE-ProRule" id="PRU10141"/>
    </source>
</evidence>
<keyword evidence="1 5" id="KW-0808">Transferase</keyword>
<evidence type="ECO:0000256" key="2">
    <source>
        <dbReference type="ARBA" id="ARBA00022741"/>
    </source>
</evidence>
<protein>
    <submittedName>
        <fullName evidence="11">Aste57867_17277 protein</fullName>
    </submittedName>
</protein>
<dbReference type="InterPro" id="IPR008271">
    <property type="entry name" value="Ser/Thr_kinase_AS"/>
</dbReference>